<accession>A0ACC1I571</accession>
<sequence length="169" mass="17580">PLRPHLHPHSNMPQRRVPPTSTSASASASAPRQPVAVAPRPTPPPNTANTNSGFAKLGTTPSSVMPKRPAAMPSQPTQPRPTSQPSNSNNNNSSNNSSGSSAKSVKAQAAANMLTDVLRQLARKDPSLATLKGVGLDKAQPESGAQCDGTTLDAKLAEAEKLIIDMHKN</sequence>
<organism evidence="1 2">
    <name type="scientific">Kickxella alabastrina</name>
    <dbReference type="NCBI Taxonomy" id="61397"/>
    <lineage>
        <taxon>Eukaryota</taxon>
        <taxon>Fungi</taxon>
        <taxon>Fungi incertae sedis</taxon>
        <taxon>Zoopagomycota</taxon>
        <taxon>Kickxellomycotina</taxon>
        <taxon>Kickxellomycetes</taxon>
        <taxon>Kickxellales</taxon>
        <taxon>Kickxellaceae</taxon>
        <taxon>Kickxella</taxon>
    </lineage>
</organism>
<evidence type="ECO:0000313" key="1">
    <source>
        <dbReference type="EMBL" id="KAJ1887089.1"/>
    </source>
</evidence>
<proteinExistence type="predicted"/>
<reference evidence="1" key="1">
    <citation type="submission" date="2022-07" db="EMBL/GenBank/DDBJ databases">
        <title>Phylogenomic reconstructions and comparative analyses of Kickxellomycotina fungi.</title>
        <authorList>
            <person name="Reynolds N.K."/>
            <person name="Stajich J.E."/>
            <person name="Barry K."/>
            <person name="Grigoriev I.V."/>
            <person name="Crous P."/>
            <person name="Smith M.E."/>
        </authorList>
    </citation>
    <scope>NUCLEOTIDE SEQUENCE</scope>
    <source>
        <strain evidence="1">Benny 63K</strain>
    </source>
</reference>
<comment type="caution">
    <text evidence="1">The sequence shown here is derived from an EMBL/GenBank/DDBJ whole genome shotgun (WGS) entry which is preliminary data.</text>
</comment>
<feature type="non-terminal residue" evidence="1">
    <location>
        <position position="1"/>
    </location>
</feature>
<gene>
    <name evidence="1" type="ORF">LPJ66_009299</name>
</gene>
<protein>
    <submittedName>
        <fullName evidence="1">Uncharacterized protein</fullName>
    </submittedName>
</protein>
<dbReference type="EMBL" id="JANBPG010002087">
    <property type="protein sequence ID" value="KAJ1887089.1"/>
    <property type="molecule type" value="Genomic_DNA"/>
</dbReference>
<evidence type="ECO:0000313" key="2">
    <source>
        <dbReference type="Proteomes" id="UP001150581"/>
    </source>
</evidence>
<name>A0ACC1I571_9FUNG</name>
<keyword evidence="2" id="KW-1185">Reference proteome</keyword>
<dbReference type="Proteomes" id="UP001150581">
    <property type="component" value="Unassembled WGS sequence"/>
</dbReference>